<protein>
    <submittedName>
        <fullName evidence="2">Uncharacterized protein</fullName>
    </submittedName>
</protein>
<proteinExistence type="predicted"/>
<dbReference type="PANTHER" id="PTHR21510">
    <property type="entry name" value="AKNA DOMAIN-CONTAINING PROTEIN"/>
    <property type="match status" value="1"/>
</dbReference>
<dbReference type="GeneTree" id="ENSGT00940000154254"/>
<keyword evidence="3" id="KW-1185">Reference proteome</keyword>
<name>A0A8D0G8V5_SPHPU</name>
<dbReference type="GO" id="GO:0005813">
    <property type="term" value="C:centrosome"/>
    <property type="evidence" value="ECO:0007669"/>
    <property type="project" value="TreeGrafter"/>
</dbReference>
<accession>A0A8D0G8V5</accession>
<reference evidence="2" key="2">
    <citation type="submission" date="2025-09" db="UniProtKB">
        <authorList>
            <consortium name="Ensembl"/>
        </authorList>
    </citation>
    <scope>IDENTIFICATION</scope>
</reference>
<dbReference type="AlphaFoldDB" id="A0A8D0G8V5"/>
<feature type="region of interest" description="Disordered" evidence="1">
    <location>
        <begin position="71"/>
        <end position="94"/>
    </location>
</feature>
<dbReference type="PANTHER" id="PTHR21510:SF15">
    <property type="entry name" value="MICROTUBULE ORGANIZATION PROTEIN AKNA"/>
    <property type="match status" value="1"/>
</dbReference>
<dbReference type="InterPro" id="IPR052655">
    <property type="entry name" value="AKNA_Centrosome-Trans_reg"/>
</dbReference>
<dbReference type="GO" id="GO:0060234">
    <property type="term" value="P:neuroblast delamination"/>
    <property type="evidence" value="ECO:0007669"/>
    <property type="project" value="TreeGrafter"/>
</dbReference>
<dbReference type="Proteomes" id="UP000694392">
    <property type="component" value="Unplaced"/>
</dbReference>
<organism evidence="2 3">
    <name type="scientific">Sphenodon punctatus</name>
    <name type="common">Tuatara</name>
    <name type="synonym">Hatteria punctata</name>
    <dbReference type="NCBI Taxonomy" id="8508"/>
    <lineage>
        <taxon>Eukaryota</taxon>
        <taxon>Metazoa</taxon>
        <taxon>Chordata</taxon>
        <taxon>Craniata</taxon>
        <taxon>Vertebrata</taxon>
        <taxon>Euteleostomi</taxon>
        <taxon>Lepidosauria</taxon>
        <taxon>Sphenodontia</taxon>
        <taxon>Sphenodontidae</taxon>
        <taxon>Sphenodon</taxon>
    </lineage>
</organism>
<evidence type="ECO:0000313" key="2">
    <source>
        <dbReference type="Ensembl" id="ENSSPUP00000005053.1"/>
    </source>
</evidence>
<dbReference type="GO" id="GO:0001837">
    <property type="term" value="P:epithelial to mesenchymal transition"/>
    <property type="evidence" value="ECO:0007669"/>
    <property type="project" value="TreeGrafter"/>
</dbReference>
<sequence length="218" mass="23444">VLSAAAAALGLPYSNPGPDSDRVACLDQILTRLEARAACFIPPAVFSSPFLSQVIFSLYFLFPSAAESSPVSNSPQASGTKRKPKEQQPPPQGIWYLTPPSPAAAISYIPTVPLVPYSPSIIYCSPAASTSTSSPASLPLHYVSGDRATGLKPWATQKHSCRHRNTLTLNLDDLEDLNWSLSRAVEAAKSMKFTTKRMSRSLNSELSNARGMRGSCLF</sequence>
<reference evidence="2" key="1">
    <citation type="submission" date="2025-08" db="UniProtKB">
        <authorList>
            <consortium name="Ensembl"/>
        </authorList>
    </citation>
    <scope>IDENTIFICATION</scope>
</reference>
<evidence type="ECO:0000256" key="1">
    <source>
        <dbReference type="SAM" id="MobiDB-lite"/>
    </source>
</evidence>
<evidence type="ECO:0000313" key="3">
    <source>
        <dbReference type="Proteomes" id="UP000694392"/>
    </source>
</evidence>
<dbReference type="GO" id="GO:0021849">
    <property type="term" value="P:neuroblast division in subventricular zone"/>
    <property type="evidence" value="ECO:0007669"/>
    <property type="project" value="TreeGrafter"/>
</dbReference>
<dbReference type="Ensembl" id="ENSSPUT00000005370.1">
    <property type="protein sequence ID" value="ENSSPUP00000005053.1"/>
    <property type="gene ID" value="ENSSPUG00000003908.1"/>
</dbReference>